<keyword evidence="2" id="KW-1185">Reference proteome</keyword>
<dbReference type="InterPro" id="IPR010064">
    <property type="entry name" value="HK97-gp10_tail"/>
</dbReference>
<name>A0A518I8U7_9PLAN</name>
<dbReference type="Proteomes" id="UP000318313">
    <property type="component" value="Chromosome"/>
</dbReference>
<sequence length="190" mass="21574">MITLGREFETDLKELETLLYRWSTEAETELKQSLRKIGARTQAEAVMRVPVETSNLKQKILWNLYQQAGEWFVEIGTNVIDYPEFLEFGTEYIASGRVKQLGTSPLLTDQQAVHNWPAKSGNATELTSVRIDTSGGAKGRLRSSKGKFLKARPQEQMPWLRPAFNKNRAWAIALLDQALAPPRSRQRNIA</sequence>
<proteinExistence type="predicted"/>
<dbReference type="AlphaFoldDB" id="A0A518I8U7"/>
<protein>
    <submittedName>
        <fullName evidence="1">Uncharacterized protein</fullName>
    </submittedName>
</protein>
<reference evidence="1 2" key="1">
    <citation type="submission" date="2019-03" db="EMBL/GenBank/DDBJ databases">
        <title>Deep-cultivation of Planctomycetes and their phenomic and genomic characterization uncovers novel biology.</title>
        <authorList>
            <person name="Wiegand S."/>
            <person name="Jogler M."/>
            <person name="Boedeker C."/>
            <person name="Pinto D."/>
            <person name="Vollmers J."/>
            <person name="Rivas-Marin E."/>
            <person name="Kohn T."/>
            <person name="Peeters S.H."/>
            <person name="Heuer A."/>
            <person name="Rast P."/>
            <person name="Oberbeckmann S."/>
            <person name="Bunk B."/>
            <person name="Jeske O."/>
            <person name="Meyerdierks A."/>
            <person name="Storesund J.E."/>
            <person name="Kallscheuer N."/>
            <person name="Luecker S."/>
            <person name="Lage O.M."/>
            <person name="Pohl T."/>
            <person name="Merkel B.J."/>
            <person name="Hornburger P."/>
            <person name="Mueller R.-W."/>
            <person name="Bruemmer F."/>
            <person name="Labrenz M."/>
            <person name="Spormann A.M."/>
            <person name="Op den Camp H."/>
            <person name="Overmann J."/>
            <person name="Amann R."/>
            <person name="Jetten M.S.M."/>
            <person name="Mascher T."/>
            <person name="Medema M.H."/>
            <person name="Devos D.P."/>
            <person name="Kaster A.-K."/>
            <person name="Ovreas L."/>
            <person name="Rohde M."/>
            <person name="Galperin M.Y."/>
            <person name="Jogler C."/>
        </authorList>
    </citation>
    <scope>NUCLEOTIDE SEQUENCE [LARGE SCALE GENOMIC DNA]</scope>
    <source>
        <strain evidence="1 2">Enr17</strain>
    </source>
</reference>
<dbReference type="EMBL" id="CP037452">
    <property type="protein sequence ID" value="QDV49536.1"/>
    <property type="molecule type" value="Genomic_DNA"/>
</dbReference>
<dbReference type="KEGG" id="gfm:Enr17x_15550"/>
<organism evidence="1 2">
    <name type="scientific">Gimesia fumaroli</name>
    <dbReference type="NCBI Taxonomy" id="2527976"/>
    <lineage>
        <taxon>Bacteria</taxon>
        <taxon>Pseudomonadati</taxon>
        <taxon>Planctomycetota</taxon>
        <taxon>Planctomycetia</taxon>
        <taxon>Planctomycetales</taxon>
        <taxon>Planctomycetaceae</taxon>
        <taxon>Gimesia</taxon>
    </lineage>
</organism>
<evidence type="ECO:0000313" key="1">
    <source>
        <dbReference type="EMBL" id="QDV49536.1"/>
    </source>
</evidence>
<gene>
    <name evidence="1" type="ORF">Enr17x_15550</name>
</gene>
<accession>A0A518I8U7</accession>
<evidence type="ECO:0000313" key="2">
    <source>
        <dbReference type="Proteomes" id="UP000318313"/>
    </source>
</evidence>
<dbReference type="RefSeq" id="WP_145307368.1">
    <property type="nucleotide sequence ID" value="NZ_CP037452.1"/>
</dbReference>
<dbReference type="Pfam" id="PF04883">
    <property type="entry name" value="HK97-gp10_like"/>
    <property type="match status" value="1"/>
</dbReference>